<proteinExistence type="predicted"/>
<dbReference type="RefSeq" id="XP_022654186.1">
    <property type="nucleotide sequence ID" value="XM_022798451.1"/>
</dbReference>
<dbReference type="Proteomes" id="UP000594260">
    <property type="component" value="Unplaced"/>
</dbReference>
<dbReference type="AlphaFoldDB" id="A0A7M7JMY9"/>
<dbReference type="NCBIfam" id="TIGR02097">
    <property type="entry name" value="yccV"/>
    <property type="match status" value="1"/>
</dbReference>
<dbReference type="InterPro" id="IPR036623">
    <property type="entry name" value="Hemimethylated_DNA-bd_sf"/>
</dbReference>
<feature type="domain" description="Hemimethylated DNA-binding" evidence="2">
    <location>
        <begin position="146"/>
        <end position="262"/>
    </location>
</feature>
<dbReference type="PANTHER" id="PTHR48439">
    <property type="entry name" value="HEMIMETHYLATED DNA-BINDING DOMAIN-CONTAINING PROTEIN"/>
    <property type="match status" value="1"/>
</dbReference>
<name>A0A7M7JMY9_VARDE</name>
<dbReference type="EnsemblMetazoa" id="XM_022798450">
    <property type="protein sequence ID" value="XP_022654185"/>
    <property type="gene ID" value="LOC111247489"/>
</dbReference>
<dbReference type="InterPro" id="IPR011722">
    <property type="entry name" value="Hemimethylated_DNA-bd_dom"/>
</dbReference>
<keyword evidence="4" id="KW-1185">Reference proteome</keyword>
<keyword evidence="1" id="KW-0472">Membrane</keyword>
<evidence type="ECO:0000313" key="3">
    <source>
        <dbReference type="EnsemblMetazoa" id="XP_022654186"/>
    </source>
</evidence>
<evidence type="ECO:0000259" key="2">
    <source>
        <dbReference type="SMART" id="SM00992"/>
    </source>
</evidence>
<keyword evidence="1" id="KW-0812">Transmembrane</keyword>
<dbReference type="PANTHER" id="PTHR48439:SF1">
    <property type="entry name" value="HEMIMETHYLATED DNA-BINDING DOMAIN-CONTAINING PROTEIN"/>
    <property type="match status" value="1"/>
</dbReference>
<dbReference type="InterPro" id="IPR053189">
    <property type="entry name" value="Clp_protease_adapter_ClpF"/>
</dbReference>
<protein>
    <recommendedName>
        <fullName evidence="2">Hemimethylated DNA-binding domain-containing protein</fullName>
    </recommendedName>
</protein>
<evidence type="ECO:0000313" key="4">
    <source>
        <dbReference type="Proteomes" id="UP000594260"/>
    </source>
</evidence>
<keyword evidence="1" id="KW-1133">Transmembrane helix</keyword>
<evidence type="ECO:0000256" key="1">
    <source>
        <dbReference type="SAM" id="Phobius"/>
    </source>
</evidence>
<dbReference type="RefSeq" id="XP_022654184.1">
    <property type="nucleotide sequence ID" value="XM_022798449.1"/>
</dbReference>
<dbReference type="GeneID" id="111247489"/>
<feature type="transmembrane region" description="Helical" evidence="1">
    <location>
        <begin position="21"/>
        <end position="44"/>
    </location>
</feature>
<reference evidence="3" key="1">
    <citation type="submission" date="2021-01" db="UniProtKB">
        <authorList>
            <consortium name="EnsemblMetazoa"/>
        </authorList>
    </citation>
    <scope>IDENTIFICATION</scope>
</reference>
<organism evidence="3 4">
    <name type="scientific">Varroa destructor</name>
    <name type="common">Honeybee mite</name>
    <dbReference type="NCBI Taxonomy" id="109461"/>
    <lineage>
        <taxon>Eukaryota</taxon>
        <taxon>Metazoa</taxon>
        <taxon>Ecdysozoa</taxon>
        <taxon>Arthropoda</taxon>
        <taxon>Chelicerata</taxon>
        <taxon>Arachnida</taxon>
        <taxon>Acari</taxon>
        <taxon>Parasitiformes</taxon>
        <taxon>Mesostigmata</taxon>
        <taxon>Gamasina</taxon>
        <taxon>Dermanyssoidea</taxon>
        <taxon>Varroidae</taxon>
        <taxon>Varroa</taxon>
    </lineage>
</organism>
<dbReference type="OrthoDB" id="28868at2759"/>
<dbReference type="RefSeq" id="XP_022654185.1">
    <property type="nucleotide sequence ID" value="XM_022798450.1"/>
</dbReference>
<dbReference type="SMART" id="SM00992">
    <property type="entry name" value="YccV-like"/>
    <property type="match status" value="1"/>
</dbReference>
<sequence>MIPLRWGRVVRRGGARGFARIGFRIAELGPLAIMLAVIPLQVFVSYKLSKNMDRKASMEERFSARLFTDHFTTWLSLELWRQLHVQRVRMGLIGDVSPRRLYPDIPDPKGECPAVEVMRFRHPQGYYAMSHVPRGNSVLFLFGRNGVLFRVGNIVQHRITGYRGVVVGWDLRARAPHDWFKAHYEPDNVLAAHIRSEPHYAVLVDIRDRSPPQMVYVPQHLLIRYQLPQIAASTPRAAFEQVVHPVLEDYFVDFNGLNYVPRPWLRALYPRD</sequence>
<dbReference type="InParanoid" id="A0A7M7JMY9"/>
<dbReference type="KEGG" id="vde:111247489"/>
<dbReference type="SUPFAM" id="SSF141255">
    <property type="entry name" value="YccV-like"/>
    <property type="match status" value="1"/>
</dbReference>
<accession>A0A7M7JMY9</accession>
<dbReference type="EnsemblMetazoa" id="XM_022798449">
    <property type="protein sequence ID" value="XP_022654184"/>
    <property type="gene ID" value="LOC111247489"/>
</dbReference>
<dbReference type="Pfam" id="PF08755">
    <property type="entry name" value="YccV-like"/>
    <property type="match status" value="1"/>
</dbReference>
<dbReference type="GO" id="GO:0003677">
    <property type="term" value="F:DNA binding"/>
    <property type="evidence" value="ECO:0007669"/>
    <property type="project" value="InterPro"/>
</dbReference>
<dbReference type="Gene3D" id="2.30.30.390">
    <property type="entry name" value="Hemimethylated DNA-binding domain"/>
    <property type="match status" value="1"/>
</dbReference>
<dbReference type="EnsemblMetazoa" id="XM_022798451">
    <property type="protein sequence ID" value="XP_022654186"/>
    <property type="gene ID" value="LOC111247489"/>
</dbReference>